<evidence type="ECO:0000256" key="2">
    <source>
        <dbReference type="ARBA" id="ARBA00023004"/>
    </source>
</evidence>
<dbReference type="InterPro" id="IPR028431">
    <property type="entry name" value="NADP_DH_HndA-like"/>
</dbReference>
<dbReference type="GO" id="GO:0047985">
    <property type="term" value="F:hydrogen dehydrogenase activity"/>
    <property type="evidence" value="ECO:0007669"/>
    <property type="project" value="UniProtKB-EC"/>
</dbReference>
<dbReference type="AlphaFoldDB" id="A0A0G3EE18"/>
<evidence type="ECO:0000313" key="6">
    <source>
        <dbReference type="Proteomes" id="UP000035268"/>
    </source>
</evidence>
<dbReference type="PANTHER" id="PTHR43342">
    <property type="entry name" value="NADH-QUINONE OXIDOREDUCTASE, E SUBUNIT"/>
    <property type="match status" value="1"/>
</dbReference>
<dbReference type="Gene3D" id="1.10.10.1590">
    <property type="entry name" value="NADH-quinone oxidoreductase subunit E"/>
    <property type="match status" value="1"/>
</dbReference>
<dbReference type="Gene3D" id="3.40.30.10">
    <property type="entry name" value="Glutaredoxin"/>
    <property type="match status" value="1"/>
</dbReference>
<evidence type="ECO:0000256" key="4">
    <source>
        <dbReference type="SAM" id="MobiDB-lite"/>
    </source>
</evidence>
<dbReference type="InterPro" id="IPR036249">
    <property type="entry name" value="Thioredoxin-like_sf"/>
</dbReference>
<evidence type="ECO:0000256" key="1">
    <source>
        <dbReference type="ARBA" id="ARBA00022723"/>
    </source>
</evidence>
<sequence>MSTHVDENQSGINDLMEGGSVSEKQETERVLTPELRGYAEEWAERPGSLIMVLHKVQEHFGYIPRQAAFEVAELLSVPPARVFGVITFYHLFKLQEPGRNRIAVCMGTACYLKGAEDLITELEQLLGVGLNTVTPDGEFSVEAVRCIGCCGLAPVLTVNGHVHGNLTPEDLPDILAQYRGA</sequence>
<organism evidence="5 6">
    <name type="scientific">Kiritimatiella glycovorans</name>
    <dbReference type="NCBI Taxonomy" id="1307763"/>
    <lineage>
        <taxon>Bacteria</taxon>
        <taxon>Pseudomonadati</taxon>
        <taxon>Kiritimatiellota</taxon>
        <taxon>Kiritimatiellia</taxon>
        <taxon>Kiritimatiellales</taxon>
        <taxon>Kiritimatiellaceae</taxon>
        <taxon>Kiritimatiella</taxon>
    </lineage>
</organism>
<dbReference type="EMBL" id="CP010904">
    <property type="protein sequence ID" value="AKJ63662.1"/>
    <property type="molecule type" value="Genomic_DNA"/>
</dbReference>
<dbReference type="GO" id="GO:0003677">
    <property type="term" value="F:DNA binding"/>
    <property type="evidence" value="ECO:0007669"/>
    <property type="project" value="UniProtKB-KW"/>
</dbReference>
<dbReference type="EC" id="1.12.1.2" evidence="5"/>
<evidence type="ECO:0000256" key="3">
    <source>
        <dbReference type="ARBA" id="ARBA00023014"/>
    </source>
</evidence>
<dbReference type="PANTHER" id="PTHR43342:SF2">
    <property type="entry name" value="POTENTIAL NAD-REDUCING HYDROGENASE SUBUNIT"/>
    <property type="match status" value="1"/>
</dbReference>
<gene>
    <name evidence="5" type="ORF">L21SP4_00382</name>
</gene>
<accession>A0A0G3EE18</accession>
<evidence type="ECO:0000313" key="5">
    <source>
        <dbReference type="EMBL" id="AKJ63662.1"/>
    </source>
</evidence>
<keyword evidence="5" id="KW-0560">Oxidoreductase</keyword>
<dbReference type="InterPro" id="IPR041921">
    <property type="entry name" value="NuoE_N"/>
</dbReference>
<dbReference type="SUPFAM" id="SSF52833">
    <property type="entry name" value="Thioredoxin-like"/>
    <property type="match status" value="1"/>
</dbReference>
<dbReference type="CDD" id="cd03064">
    <property type="entry name" value="TRX_Fd_NuoE"/>
    <property type="match status" value="1"/>
</dbReference>
<proteinExistence type="predicted"/>
<keyword evidence="1" id="KW-0479">Metal-binding</keyword>
<dbReference type="Pfam" id="PF01257">
    <property type="entry name" value="2Fe-2S_thioredx"/>
    <property type="match status" value="1"/>
</dbReference>
<dbReference type="KEGG" id="vbl:L21SP4_00382"/>
<protein>
    <submittedName>
        <fullName evidence="5">NAD-reducing hydrogenase subunit HoxE</fullName>
        <ecNumber evidence="5">1.12.1.2</ecNumber>
    </submittedName>
</protein>
<feature type="region of interest" description="Disordered" evidence="4">
    <location>
        <begin position="1"/>
        <end position="29"/>
    </location>
</feature>
<dbReference type="Proteomes" id="UP000035268">
    <property type="component" value="Chromosome"/>
</dbReference>
<reference evidence="5 6" key="2">
    <citation type="journal article" date="2016" name="ISME J.">
        <title>Characterization of the first cultured representative of Verrucomicrobia subdivision 5 indicates the proposal of a novel phylum.</title>
        <authorList>
            <person name="Spring S."/>
            <person name="Bunk B."/>
            <person name="Sproer C."/>
            <person name="Schumann P."/>
            <person name="Rohde M."/>
            <person name="Tindall B.J."/>
            <person name="Klenk H.P."/>
        </authorList>
    </citation>
    <scope>NUCLEOTIDE SEQUENCE [LARGE SCALE GENOMIC DNA]</scope>
    <source>
        <strain evidence="5 6">L21-Fru-AB</strain>
    </source>
</reference>
<reference evidence="6" key="1">
    <citation type="submission" date="2015-02" db="EMBL/GenBank/DDBJ databases">
        <title>Description and complete genome sequence of the first cultured representative of the subdivision 5 of the Verrucomicrobia phylum.</title>
        <authorList>
            <person name="Spring S."/>
            <person name="Bunk B."/>
            <person name="Sproer C."/>
            <person name="Klenk H.-P."/>
        </authorList>
    </citation>
    <scope>NUCLEOTIDE SEQUENCE [LARGE SCALE GENOMIC DNA]</scope>
    <source>
        <strain evidence="6">L21-Fru-AB</strain>
    </source>
</reference>
<keyword evidence="6" id="KW-1185">Reference proteome</keyword>
<keyword evidence="2" id="KW-0408">Iron</keyword>
<dbReference type="GO" id="GO:0051536">
    <property type="term" value="F:iron-sulfur cluster binding"/>
    <property type="evidence" value="ECO:0007669"/>
    <property type="project" value="UniProtKB-KW"/>
</dbReference>
<name>A0A0G3EE18_9BACT</name>
<dbReference type="InterPro" id="IPR042128">
    <property type="entry name" value="NuoE_dom"/>
</dbReference>
<keyword evidence="5" id="KW-0371">Homeobox</keyword>
<dbReference type="GO" id="GO:0046872">
    <property type="term" value="F:metal ion binding"/>
    <property type="evidence" value="ECO:0007669"/>
    <property type="project" value="UniProtKB-KW"/>
</dbReference>
<keyword evidence="3" id="KW-0411">Iron-sulfur</keyword>
<dbReference type="STRING" id="1307763.L21SP4_00382"/>